<comment type="similarity">
    <text evidence="2 7">Belongs to the EPSP synthase family.</text>
</comment>
<comment type="caution">
    <text evidence="9">The sequence shown here is derived from an EMBL/GenBank/DDBJ whole genome shotgun (WGS) entry which is preliminary data.</text>
</comment>
<dbReference type="InterPro" id="IPR006264">
    <property type="entry name" value="EPSP_synthase"/>
</dbReference>
<dbReference type="EC" id="2.5.1.19" evidence="7"/>
<dbReference type="InterPro" id="IPR036968">
    <property type="entry name" value="Enolpyruvate_Tfrase_sf"/>
</dbReference>
<dbReference type="PANTHER" id="PTHR21090:SF5">
    <property type="entry name" value="PENTAFUNCTIONAL AROM POLYPEPTIDE"/>
    <property type="match status" value="1"/>
</dbReference>
<feature type="binding site" evidence="7">
    <location>
        <position position="28"/>
    </location>
    <ligand>
        <name>3-phosphoshikimate</name>
        <dbReference type="ChEBI" id="CHEBI:145989"/>
    </ligand>
</feature>
<feature type="binding site" evidence="7">
    <location>
        <position position="24"/>
    </location>
    <ligand>
        <name>3-phosphoshikimate</name>
        <dbReference type="ChEBI" id="CHEBI:145989"/>
    </ligand>
</feature>
<feature type="binding site" evidence="7">
    <location>
        <position position="23"/>
    </location>
    <ligand>
        <name>3-phosphoshikimate</name>
        <dbReference type="ChEBI" id="CHEBI:145989"/>
    </ligand>
</feature>
<name>A0ABR8XTA2_9BACL</name>
<keyword evidence="7" id="KW-0963">Cytoplasm</keyword>
<dbReference type="PANTHER" id="PTHR21090">
    <property type="entry name" value="AROM/DEHYDROQUINATE SYNTHASE"/>
    <property type="match status" value="1"/>
</dbReference>
<organism evidence="9 10">
    <name type="scientific">Solibacillus faecavium</name>
    <dbReference type="NCBI Taxonomy" id="2762221"/>
    <lineage>
        <taxon>Bacteria</taxon>
        <taxon>Bacillati</taxon>
        <taxon>Bacillota</taxon>
        <taxon>Bacilli</taxon>
        <taxon>Bacillales</taxon>
        <taxon>Caryophanaceae</taxon>
        <taxon>Solibacillus</taxon>
    </lineage>
</organism>
<dbReference type="Proteomes" id="UP000619101">
    <property type="component" value="Unassembled WGS sequence"/>
</dbReference>
<keyword evidence="4 7" id="KW-0808">Transferase</keyword>
<feature type="binding site" evidence="7">
    <location>
        <position position="316"/>
    </location>
    <ligand>
        <name>3-phosphoshikimate</name>
        <dbReference type="ChEBI" id="CHEBI:145989"/>
    </ligand>
</feature>
<dbReference type="SUPFAM" id="SSF55205">
    <property type="entry name" value="EPT/RTPC-like"/>
    <property type="match status" value="1"/>
</dbReference>
<sequence>MSSKTLQYEQVALKGNITVPGDKSISHRSVMFGSIAKGRTTVTGFLLGEDCLSTIDCFKKLGVEIEVDGTNVTIDSPGIDNWMEPKEVLYTGNSGTTTRLMLGILSGTSLHTVMTGDASIGKRPMRRVADPLRLMGAQIAGRENGQYTPLAIQGGPLQAIDYTMPVASAQVKSAILMAGLRAQGTTIVRESEVSRDHTERMLRQFGANVTVKDGVVSFEGGQELTGTHVNVPGDISSAAFFLVAGAITNNSHIVLENVGVNDTRDGILQVLQNMGANMTIEIDDANAAEPTATIIIGTSQLTGTVIEGAIIPRLIDEIPIIALLATQATGKTIIKDAEELKVKETNRIDAVVNELKKLGANIEATDDGMIIEGPTKLAGASLKTYGDHRIGMMGAVAALIADGEVTLDDADCIAVSYPTFFEHLNSLSK</sequence>
<feature type="binding site" evidence="7">
    <location>
        <position position="170"/>
    </location>
    <ligand>
        <name>3-phosphoshikimate</name>
        <dbReference type="ChEBI" id="CHEBI:145989"/>
    </ligand>
</feature>
<dbReference type="GO" id="GO:0003866">
    <property type="term" value="F:3-phosphoshikimate 1-carboxyvinyltransferase activity"/>
    <property type="evidence" value="ECO:0007669"/>
    <property type="project" value="UniProtKB-EC"/>
</dbReference>
<protein>
    <recommendedName>
        <fullName evidence="7">3-phosphoshikimate 1-carboxyvinyltransferase</fullName>
        <ecNumber evidence="7">2.5.1.19</ecNumber>
    </recommendedName>
    <alternativeName>
        <fullName evidence="7">5-enolpyruvylshikimate-3-phosphate synthase</fullName>
        <shortName evidence="7">EPSP synthase</shortName>
        <shortName evidence="7">EPSPS</shortName>
    </alternativeName>
</protein>
<dbReference type="Pfam" id="PF00275">
    <property type="entry name" value="EPSP_synthase"/>
    <property type="match status" value="1"/>
</dbReference>
<feature type="binding site" evidence="7">
    <location>
        <position position="389"/>
    </location>
    <ligand>
        <name>phosphoenolpyruvate</name>
        <dbReference type="ChEBI" id="CHEBI:58702"/>
    </ligand>
</feature>
<feature type="binding site" evidence="7">
    <location>
        <position position="170"/>
    </location>
    <ligand>
        <name>phosphoenolpyruvate</name>
        <dbReference type="ChEBI" id="CHEBI:58702"/>
    </ligand>
</feature>
<dbReference type="NCBIfam" id="TIGR01356">
    <property type="entry name" value="aroA"/>
    <property type="match status" value="1"/>
</dbReference>
<comment type="pathway">
    <text evidence="1 7">Metabolic intermediate biosynthesis; chorismate biosynthesis; chorismate from D-erythrose 4-phosphate and phosphoenolpyruvate: step 6/7.</text>
</comment>
<reference evidence="9 10" key="1">
    <citation type="submission" date="2020-08" db="EMBL/GenBank/DDBJ databases">
        <title>A Genomic Blueprint of the Chicken Gut Microbiome.</title>
        <authorList>
            <person name="Gilroy R."/>
            <person name="Ravi A."/>
            <person name="Getino M."/>
            <person name="Pursley I."/>
            <person name="Horton D.L."/>
            <person name="Alikhan N.-F."/>
            <person name="Baker D."/>
            <person name="Gharbi K."/>
            <person name="Hall N."/>
            <person name="Watson M."/>
            <person name="Adriaenssens E.M."/>
            <person name="Foster-Nyarko E."/>
            <person name="Jarju S."/>
            <person name="Secka A."/>
            <person name="Antonio M."/>
            <person name="Oren A."/>
            <person name="Chaudhuri R."/>
            <person name="La Ragione R.M."/>
            <person name="Hildebrand F."/>
            <person name="Pallen M.J."/>
        </authorList>
    </citation>
    <scope>NUCLEOTIDE SEQUENCE [LARGE SCALE GENOMIC DNA]</scope>
    <source>
        <strain evidence="9 10">A46</strain>
    </source>
</reference>
<dbReference type="HAMAP" id="MF_00210">
    <property type="entry name" value="EPSP_synth"/>
    <property type="match status" value="1"/>
</dbReference>
<dbReference type="RefSeq" id="WP_191698158.1">
    <property type="nucleotide sequence ID" value="NZ_JACSPZ010000001.1"/>
</dbReference>
<evidence type="ECO:0000256" key="6">
    <source>
        <dbReference type="ARBA" id="ARBA00044633"/>
    </source>
</evidence>
<comment type="catalytic activity">
    <reaction evidence="6">
        <text>3-phosphoshikimate + phosphoenolpyruvate = 5-O-(1-carboxyvinyl)-3-phosphoshikimate + phosphate</text>
        <dbReference type="Rhea" id="RHEA:21256"/>
        <dbReference type="ChEBI" id="CHEBI:43474"/>
        <dbReference type="ChEBI" id="CHEBI:57701"/>
        <dbReference type="ChEBI" id="CHEBI:58702"/>
        <dbReference type="ChEBI" id="CHEBI:145989"/>
        <dbReference type="EC" id="2.5.1.19"/>
    </reaction>
    <physiologicalReaction direction="left-to-right" evidence="6">
        <dbReference type="Rhea" id="RHEA:21257"/>
    </physiologicalReaction>
</comment>
<feature type="domain" description="Enolpyruvate transferase" evidence="8">
    <location>
        <begin position="11"/>
        <end position="424"/>
    </location>
</feature>
<dbReference type="PROSITE" id="PS00104">
    <property type="entry name" value="EPSP_SYNTHASE_1"/>
    <property type="match status" value="1"/>
</dbReference>
<feature type="active site" description="Proton acceptor" evidence="7">
    <location>
        <position position="316"/>
    </location>
</feature>
<evidence type="ECO:0000256" key="1">
    <source>
        <dbReference type="ARBA" id="ARBA00004811"/>
    </source>
</evidence>
<dbReference type="InterPro" id="IPR001986">
    <property type="entry name" value="Enolpyruvate_Tfrase_dom"/>
</dbReference>
<dbReference type="EMBL" id="JACSPZ010000001">
    <property type="protein sequence ID" value="MBD8035166.1"/>
    <property type="molecule type" value="Genomic_DNA"/>
</dbReference>
<comment type="caution">
    <text evidence="7">Lacks conserved residue(s) required for the propagation of feature annotation.</text>
</comment>
<keyword evidence="5 7" id="KW-0057">Aromatic amino acid biosynthesis</keyword>
<keyword evidence="10" id="KW-1185">Reference proteome</keyword>
<dbReference type="PROSITE" id="PS00885">
    <property type="entry name" value="EPSP_SYNTHASE_2"/>
    <property type="match status" value="1"/>
</dbReference>
<evidence type="ECO:0000313" key="10">
    <source>
        <dbReference type="Proteomes" id="UP000619101"/>
    </source>
</evidence>
<feature type="binding site" evidence="7">
    <location>
        <position position="95"/>
    </location>
    <ligand>
        <name>phosphoenolpyruvate</name>
        <dbReference type="ChEBI" id="CHEBI:58702"/>
    </ligand>
</feature>
<comment type="function">
    <text evidence="7">Catalyzes the transfer of the enolpyruvyl moiety of phosphoenolpyruvate (PEP) to the 5-hydroxyl of shikimate-3-phosphate (S3P) to produce enolpyruvyl shikimate-3-phosphate and inorganic phosphate.</text>
</comment>
<dbReference type="InterPro" id="IPR013792">
    <property type="entry name" value="RNA3'P_cycl/enolpyr_Trfase_a/b"/>
</dbReference>
<feature type="binding site" evidence="7">
    <location>
        <position position="23"/>
    </location>
    <ligand>
        <name>phosphoenolpyruvate</name>
        <dbReference type="ChEBI" id="CHEBI:58702"/>
    </ligand>
</feature>
<feature type="binding site" evidence="7">
    <location>
        <position position="343"/>
    </location>
    <ligand>
        <name>3-phosphoshikimate</name>
        <dbReference type="ChEBI" id="CHEBI:145989"/>
    </ligand>
</feature>
<dbReference type="CDD" id="cd01556">
    <property type="entry name" value="EPSP_synthase"/>
    <property type="match status" value="1"/>
</dbReference>
<evidence type="ECO:0000313" key="9">
    <source>
        <dbReference type="EMBL" id="MBD8035166.1"/>
    </source>
</evidence>
<evidence type="ECO:0000256" key="4">
    <source>
        <dbReference type="ARBA" id="ARBA00022679"/>
    </source>
</evidence>
<comment type="subunit">
    <text evidence="7">Monomer.</text>
</comment>
<feature type="binding site" evidence="7">
    <location>
        <position position="347"/>
    </location>
    <ligand>
        <name>phosphoenolpyruvate</name>
        <dbReference type="ChEBI" id="CHEBI:58702"/>
    </ligand>
</feature>
<comment type="subcellular location">
    <subcellularLocation>
        <location evidence="7">Cytoplasm</location>
    </subcellularLocation>
</comment>
<accession>A0ABR8XTA2</accession>
<feature type="binding site" evidence="7">
    <location>
        <position position="123"/>
    </location>
    <ligand>
        <name>phosphoenolpyruvate</name>
        <dbReference type="ChEBI" id="CHEBI:58702"/>
    </ligand>
</feature>
<evidence type="ECO:0000256" key="7">
    <source>
        <dbReference type="HAMAP-Rule" id="MF_00210"/>
    </source>
</evidence>
<evidence type="ECO:0000256" key="3">
    <source>
        <dbReference type="ARBA" id="ARBA00022605"/>
    </source>
</evidence>
<proteinExistence type="inferred from homology"/>
<keyword evidence="3 7" id="KW-0028">Amino-acid biosynthesis</keyword>
<dbReference type="PIRSF" id="PIRSF000505">
    <property type="entry name" value="EPSPS"/>
    <property type="match status" value="1"/>
</dbReference>
<dbReference type="InterPro" id="IPR023193">
    <property type="entry name" value="EPSP_synthase_CS"/>
</dbReference>
<gene>
    <name evidence="7 9" type="primary">aroA</name>
    <name evidence="9" type="ORF">H9635_00350</name>
</gene>
<evidence type="ECO:0000259" key="8">
    <source>
        <dbReference type="Pfam" id="PF00275"/>
    </source>
</evidence>
<feature type="binding site" evidence="7">
    <location>
        <position position="168"/>
    </location>
    <ligand>
        <name>3-phosphoshikimate</name>
        <dbReference type="ChEBI" id="CHEBI:145989"/>
    </ligand>
</feature>
<evidence type="ECO:0000256" key="2">
    <source>
        <dbReference type="ARBA" id="ARBA00009948"/>
    </source>
</evidence>
<dbReference type="Gene3D" id="3.65.10.10">
    <property type="entry name" value="Enolpyruvate transferase domain"/>
    <property type="match status" value="2"/>
</dbReference>
<evidence type="ECO:0000256" key="5">
    <source>
        <dbReference type="ARBA" id="ARBA00023141"/>
    </source>
</evidence>